<name>A0A7R7DMW5_9ACTN</name>
<keyword evidence="2" id="KW-1185">Reference proteome</keyword>
<dbReference type="GO" id="GO:0016163">
    <property type="term" value="F:nitrogenase activity"/>
    <property type="evidence" value="ECO:0007669"/>
    <property type="project" value="InterPro"/>
</dbReference>
<dbReference type="Proteomes" id="UP000611640">
    <property type="component" value="Chromosome"/>
</dbReference>
<dbReference type="InterPro" id="IPR000318">
    <property type="entry name" value="Nase_comp1_CS"/>
</dbReference>
<gene>
    <name evidence="1" type="ORF">Athai_19990</name>
</gene>
<protein>
    <submittedName>
        <fullName evidence="1">Uncharacterized protein</fullName>
    </submittedName>
</protein>
<proteinExistence type="predicted"/>
<sequence>MLPTEAVPGLLVGSRARIRDFSDLIHGSIACRDVAIYRAHRRGATDAQLAAWAELEVAEVRAIVQDVHADREGIELDRDGPHWRVLQC</sequence>
<organism evidence="1 2">
    <name type="scientific">Actinocatenispora thailandica</name>
    <dbReference type="NCBI Taxonomy" id="227318"/>
    <lineage>
        <taxon>Bacteria</taxon>
        <taxon>Bacillati</taxon>
        <taxon>Actinomycetota</taxon>
        <taxon>Actinomycetes</taxon>
        <taxon>Micromonosporales</taxon>
        <taxon>Micromonosporaceae</taxon>
        <taxon>Actinocatenispora</taxon>
    </lineage>
</organism>
<reference evidence="1 2" key="1">
    <citation type="submission" date="2020-08" db="EMBL/GenBank/DDBJ databases">
        <title>Whole genome shotgun sequence of Actinocatenispora thailandica NBRC 105041.</title>
        <authorList>
            <person name="Komaki H."/>
            <person name="Tamura T."/>
        </authorList>
    </citation>
    <scope>NUCLEOTIDE SEQUENCE [LARGE SCALE GENOMIC DNA]</scope>
    <source>
        <strain evidence="1 2">NBRC 105041</strain>
    </source>
</reference>
<dbReference type="EMBL" id="AP023355">
    <property type="protein sequence ID" value="BCJ34496.1"/>
    <property type="molecule type" value="Genomic_DNA"/>
</dbReference>
<dbReference type="KEGG" id="atl:Athai_19990"/>
<dbReference type="RefSeq" id="WP_203961221.1">
    <property type="nucleotide sequence ID" value="NZ_AP023355.1"/>
</dbReference>
<evidence type="ECO:0000313" key="2">
    <source>
        <dbReference type="Proteomes" id="UP000611640"/>
    </source>
</evidence>
<accession>A0A7R7DMW5</accession>
<evidence type="ECO:0000313" key="1">
    <source>
        <dbReference type="EMBL" id="BCJ34496.1"/>
    </source>
</evidence>
<dbReference type="PROSITE" id="PS00699">
    <property type="entry name" value="NITROGENASE_1_1"/>
    <property type="match status" value="1"/>
</dbReference>
<dbReference type="AlphaFoldDB" id="A0A7R7DMW5"/>